<dbReference type="Pfam" id="PF07992">
    <property type="entry name" value="Pyr_redox_2"/>
    <property type="match status" value="1"/>
</dbReference>
<dbReference type="AlphaFoldDB" id="A0A2T7UK48"/>
<evidence type="ECO:0000259" key="6">
    <source>
        <dbReference type="Pfam" id="PF14759"/>
    </source>
</evidence>
<dbReference type="InterPro" id="IPR050446">
    <property type="entry name" value="FAD-oxidoreductase/Apoptosis"/>
</dbReference>
<keyword evidence="2" id="KW-0285">Flavoprotein</keyword>
<keyword evidence="7" id="KW-0223">Dioxygenase</keyword>
<keyword evidence="8" id="KW-1185">Reference proteome</keyword>
<dbReference type="InterPro" id="IPR028202">
    <property type="entry name" value="Reductase_C"/>
</dbReference>
<evidence type="ECO:0000313" key="8">
    <source>
        <dbReference type="Proteomes" id="UP000244810"/>
    </source>
</evidence>
<dbReference type="PRINTS" id="PR00368">
    <property type="entry name" value="FADPNR"/>
</dbReference>
<dbReference type="InterPro" id="IPR036188">
    <property type="entry name" value="FAD/NAD-bd_sf"/>
</dbReference>
<evidence type="ECO:0000256" key="3">
    <source>
        <dbReference type="ARBA" id="ARBA00022827"/>
    </source>
</evidence>
<reference evidence="7 8" key="1">
    <citation type="journal article" date="2011" name="Syst. Appl. Microbiol.">
        <title>Defluviimonas denitrificans gen. nov., sp. nov., and Pararhodobacter aggregans gen. nov., sp. nov., non-phototrophic Rhodobacteraceae from the biofilter of a marine aquaculture.</title>
        <authorList>
            <person name="Foesel B.U."/>
            <person name="Drake H.L."/>
            <person name="Schramm A."/>
        </authorList>
    </citation>
    <scope>NUCLEOTIDE SEQUENCE [LARGE SCALE GENOMIC DNA]</scope>
    <source>
        <strain evidence="7 8">D1-19</strain>
    </source>
</reference>
<sequence>MPEVTDEVVVIVGAGQAGGRCALALRSEGFTGRITLIGSEPHPPYERPPLSKAVLKGAEGEAGLFLDPDGGWQGIDLRTGETVVALDCAGRRVITAAGERIAYDHLVLATGGRPRDLPVPGGEHARTLRSLDDSLALKARLTPGLRLAIIGGGVIGMEVAATATELGCAVTVIEAGARVMARILPPETSTWLAAKHAAAGVTVLTGIAVQEIREDSGGLAIHLRDSAGESRVVVADLVVSAIGILPASELVPAANRGPSGGILTDSAGRVPGLAGVFAAGDVAESWNPHLGREQRLETWRNADRQPRAIARSITGEATEHAELPWMWSDQLGHNIQVVGLWAEGARTVARGEGGEMLFWLDDDGAVAGGVLLDRGRERRFLEKLVEGKVRADPAKLADSAIPLKALV</sequence>
<feature type="domain" description="Reductase C-terminal" evidence="6">
    <location>
        <begin position="325"/>
        <end position="406"/>
    </location>
</feature>
<comment type="caution">
    <text evidence="7">The sequence shown here is derived from an EMBL/GenBank/DDBJ whole genome shotgun (WGS) entry which is preliminary data.</text>
</comment>
<name>A0A2T7UK48_9RHOB</name>
<dbReference type="InterPro" id="IPR016156">
    <property type="entry name" value="FAD/NAD-linked_Rdtase_dimer_sf"/>
</dbReference>
<proteinExistence type="predicted"/>
<dbReference type="RefSeq" id="WP_107750939.1">
    <property type="nucleotide sequence ID" value="NZ_QBKF01000003.1"/>
</dbReference>
<dbReference type="SUPFAM" id="SSF51905">
    <property type="entry name" value="FAD/NAD(P)-binding domain"/>
    <property type="match status" value="1"/>
</dbReference>
<dbReference type="GO" id="GO:0005737">
    <property type="term" value="C:cytoplasm"/>
    <property type="evidence" value="ECO:0007669"/>
    <property type="project" value="TreeGrafter"/>
</dbReference>
<dbReference type="GO" id="GO:0016651">
    <property type="term" value="F:oxidoreductase activity, acting on NAD(P)H"/>
    <property type="evidence" value="ECO:0007669"/>
    <property type="project" value="TreeGrafter"/>
</dbReference>
<protein>
    <submittedName>
        <fullName evidence="7">Benzene 1,2-dioxygenase</fullName>
    </submittedName>
</protein>
<dbReference type="EMBL" id="QDDR01000018">
    <property type="protein sequence ID" value="PVE45062.1"/>
    <property type="molecule type" value="Genomic_DNA"/>
</dbReference>
<dbReference type="Gene3D" id="3.50.50.60">
    <property type="entry name" value="FAD/NAD(P)-binding domain"/>
    <property type="match status" value="2"/>
</dbReference>
<evidence type="ECO:0000256" key="1">
    <source>
        <dbReference type="ARBA" id="ARBA00001974"/>
    </source>
</evidence>
<feature type="domain" description="FAD/NAD(P)-binding" evidence="5">
    <location>
        <begin position="9"/>
        <end position="305"/>
    </location>
</feature>
<dbReference type="PRINTS" id="PR00469">
    <property type="entry name" value="PNDRDTASEII"/>
</dbReference>
<dbReference type="OrthoDB" id="7809559at2"/>
<accession>A0A2T7UK48</accession>
<dbReference type="PANTHER" id="PTHR43557">
    <property type="entry name" value="APOPTOSIS-INDUCING FACTOR 1"/>
    <property type="match status" value="1"/>
</dbReference>
<dbReference type="Proteomes" id="UP000244810">
    <property type="component" value="Unassembled WGS sequence"/>
</dbReference>
<organism evidence="7 8">
    <name type="scientific">Pararhodobacter aggregans</name>
    <dbReference type="NCBI Taxonomy" id="404875"/>
    <lineage>
        <taxon>Bacteria</taxon>
        <taxon>Pseudomonadati</taxon>
        <taxon>Pseudomonadota</taxon>
        <taxon>Alphaproteobacteria</taxon>
        <taxon>Rhodobacterales</taxon>
        <taxon>Paracoccaceae</taxon>
        <taxon>Pararhodobacter</taxon>
    </lineage>
</organism>
<keyword evidence="4" id="KW-0560">Oxidoreductase</keyword>
<keyword evidence="3" id="KW-0274">FAD</keyword>
<evidence type="ECO:0000256" key="4">
    <source>
        <dbReference type="ARBA" id="ARBA00023002"/>
    </source>
</evidence>
<evidence type="ECO:0000256" key="2">
    <source>
        <dbReference type="ARBA" id="ARBA00022630"/>
    </source>
</evidence>
<dbReference type="PANTHER" id="PTHR43557:SF2">
    <property type="entry name" value="RIESKE DOMAIN-CONTAINING PROTEIN-RELATED"/>
    <property type="match status" value="1"/>
</dbReference>
<dbReference type="GO" id="GO:0051213">
    <property type="term" value="F:dioxygenase activity"/>
    <property type="evidence" value="ECO:0007669"/>
    <property type="project" value="UniProtKB-KW"/>
</dbReference>
<evidence type="ECO:0000259" key="5">
    <source>
        <dbReference type="Pfam" id="PF07992"/>
    </source>
</evidence>
<dbReference type="InterPro" id="IPR023753">
    <property type="entry name" value="FAD/NAD-binding_dom"/>
</dbReference>
<gene>
    <name evidence="7" type="ORF">DDE23_23105</name>
</gene>
<dbReference type="Pfam" id="PF14759">
    <property type="entry name" value="Reductase_C"/>
    <property type="match status" value="1"/>
</dbReference>
<evidence type="ECO:0000313" key="7">
    <source>
        <dbReference type="EMBL" id="PVE45062.1"/>
    </source>
</evidence>
<comment type="cofactor">
    <cofactor evidence="1">
        <name>FAD</name>
        <dbReference type="ChEBI" id="CHEBI:57692"/>
    </cofactor>
</comment>
<dbReference type="Gene3D" id="3.30.390.30">
    <property type="match status" value="1"/>
</dbReference>
<dbReference type="SUPFAM" id="SSF55424">
    <property type="entry name" value="FAD/NAD-linked reductases, dimerisation (C-terminal) domain"/>
    <property type="match status" value="1"/>
</dbReference>